<sequence>MNNFKNYRASPDLLKDRVILVTGAGQGIGRIAALTYAAHGATVILHGRRVEKLERVYDEIEAGGGVQPSIFPLDLEKAGDKDFQAIAHAIKLQLGKLDGILHNAALIFSLTPLENQTLEQWLSMLRVNLVAPFALTRACLPLLKASPDASVIMTSETHGHDPAAYWGGFAVAKAGLEVLAKIQAQEWEMLPNLRVNVIIPGPVHTPQRTRTHPGEVKQDLRPPEDLMPGYLYLMGPDSNAVRGQTLFC</sequence>
<dbReference type="EMBL" id="CP021106">
    <property type="protein sequence ID" value="ARO86310.1"/>
    <property type="molecule type" value="Genomic_DNA"/>
</dbReference>
<keyword evidence="4" id="KW-1185">Reference proteome</keyword>
<protein>
    <submittedName>
        <fullName evidence="3">YciK family oxidoreductase</fullName>
    </submittedName>
</protein>
<dbReference type="AlphaFoldDB" id="A0A1W6SKI1"/>
<proteinExistence type="inferred from homology"/>
<gene>
    <name evidence="3" type="ORF">EBAPG3_000095</name>
</gene>
<dbReference type="OrthoDB" id="9790785at2"/>
<dbReference type="KEGG" id="nlc:EBAPG3_000095"/>
<dbReference type="PANTHER" id="PTHR42901:SF1">
    <property type="entry name" value="ALCOHOL DEHYDROGENASE"/>
    <property type="match status" value="1"/>
</dbReference>
<dbReference type="eggNOG" id="COG1028">
    <property type="taxonomic scope" value="Bacteria"/>
</dbReference>
<evidence type="ECO:0000256" key="1">
    <source>
        <dbReference type="ARBA" id="ARBA00006484"/>
    </source>
</evidence>
<dbReference type="NCBIfam" id="NF006509">
    <property type="entry name" value="PRK08945.1"/>
    <property type="match status" value="1"/>
</dbReference>
<keyword evidence="2" id="KW-0560">Oxidoreductase</keyword>
<dbReference type="PRINTS" id="PR00081">
    <property type="entry name" value="GDHRDH"/>
</dbReference>
<reference evidence="3 4" key="1">
    <citation type="journal article" date="2015" name="Int. J. Syst. Evol. Microbiol.">
        <title>Nitrosospira lacus sp. nov., a psychrotolerant, ammonia-oxidizing bacterium from sandy lake sediment.</title>
        <authorList>
            <person name="Urakawa H."/>
            <person name="Garcia J.C."/>
            <person name="Nielsen J.L."/>
            <person name="Le V.Q."/>
            <person name="Kozlowski J.A."/>
            <person name="Stein L.Y."/>
            <person name="Lim C.K."/>
            <person name="Pommerening-Roser A."/>
            <person name="Martens-Habbena W."/>
            <person name="Stahl D.A."/>
            <person name="Klotz M.G."/>
        </authorList>
    </citation>
    <scope>NUCLEOTIDE SEQUENCE [LARGE SCALE GENOMIC DNA]</scope>
    <source>
        <strain evidence="3 4">APG3</strain>
    </source>
</reference>
<name>A0A1W6SKI1_9PROT</name>
<dbReference type="Gene3D" id="3.40.50.720">
    <property type="entry name" value="NAD(P)-binding Rossmann-like Domain"/>
    <property type="match status" value="1"/>
</dbReference>
<evidence type="ECO:0000256" key="2">
    <source>
        <dbReference type="ARBA" id="ARBA00023002"/>
    </source>
</evidence>
<evidence type="ECO:0000313" key="4">
    <source>
        <dbReference type="Proteomes" id="UP000012179"/>
    </source>
</evidence>
<dbReference type="Pfam" id="PF00106">
    <property type="entry name" value="adh_short"/>
    <property type="match status" value="1"/>
</dbReference>
<comment type="similarity">
    <text evidence="1">Belongs to the short-chain dehydrogenases/reductases (SDR) family.</text>
</comment>
<dbReference type="GO" id="GO:0016491">
    <property type="term" value="F:oxidoreductase activity"/>
    <property type="evidence" value="ECO:0007669"/>
    <property type="project" value="UniProtKB-KW"/>
</dbReference>
<evidence type="ECO:0000313" key="3">
    <source>
        <dbReference type="EMBL" id="ARO86310.1"/>
    </source>
</evidence>
<dbReference type="InterPro" id="IPR002347">
    <property type="entry name" value="SDR_fam"/>
</dbReference>
<accession>A0A1W6SKI1</accession>
<dbReference type="RefSeq" id="WP_004180311.1">
    <property type="nucleotide sequence ID" value="NZ_CP021106.3"/>
</dbReference>
<organism evidence="3 4">
    <name type="scientific">Nitrosospira lacus</name>
    <dbReference type="NCBI Taxonomy" id="1288494"/>
    <lineage>
        <taxon>Bacteria</taxon>
        <taxon>Pseudomonadati</taxon>
        <taxon>Pseudomonadota</taxon>
        <taxon>Betaproteobacteria</taxon>
        <taxon>Nitrosomonadales</taxon>
        <taxon>Nitrosomonadaceae</taxon>
        <taxon>Nitrosospira</taxon>
    </lineage>
</organism>
<dbReference type="InterPro" id="IPR036291">
    <property type="entry name" value="NAD(P)-bd_dom_sf"/>
</dbReference>
<dbReference type="Proteomes" id="UP000012179">
    <property type="component" value="Chromosome"/>
</dbReference>
<dbReference type="PANTHER" id="PTHR42901">
    <property type="entry name" value="ALCOHOL DEHYDROGENASE"/>
    <property type="match status" value="1"/>
</dbReference>
<dbReference type="SUPFAM" id="SSF51735">
    <property type="entry name" value="NAD(P)-binding Rossmann-fold domains"/>
    <property type="match status" value="1"/>
</dbReference>